<keyword evidence="3" id="KW-0732">Signal</keyword>
<feature type="region of interest" description="Disordered" evidence="1">
    <location>
        <begin position="360"/>
        <end position="420"/>
    </location>
</feature>
<keyword evidence="2" id="KW-0472">Membrane</keyword>
<evidence type="ECO:0000313" key="5">
    <source>
        <dbReference type="Proteomes" id="UP000077266"/>
    </source>
</evidence>
<sequence length="449" mass="47074">MFKTVFHLTVLTVLVHFHISSAGVAATMHTVFPNDTNFIQYDNGWVSTTWGGSTSGGPYCSASQQSMHSFTDNTAFHFNFVAANARPTWHFFRLAGVSAQVVLASGPEHTTFSVQLDGAAAGDGDTNAGSPTCSVAWSSGHLNNGRHTASVILHALPGHFYLELLRIIPGSYDDGAGSPPKSPVPDDTPTPKPKPTPSSSPSHSTVSPSSSGHSAASASTALHPNEPSGVQNSTISPSHTDTSSPTSGTSPFPSAPTPTSNRTPMSTSPPSRSQSSSSVVSGLSRRTIIGSAIGAGVVIVLVTLGTIVCYRRRRRGNGQVSSPEPPFDPPPSPSDIKGIAESNALNDAVKLVRNLDLTLDLDPSRDPERAHPTYRPLSTKSPKSPKSIFSPKSPRSLISPKSPKSATGNVPRPSLPLPLPFRTKDVDLIAGWITDFAAGQKHPHISSPA</sequence>
<dbReference type="EMBL" id="KV426059">
    <property type="protein sequence ID" value="KZV89966.1"/>
    <property type="molecule type" value="Genomic_DNA"/>
</dbReference>
<evidence type="ECO:0000256" key="1">
    <source>
        <dbReference type="SAM" id="MobiDB-lite"/>
    </source>
</evidence>
<evidence type="ECO:0000256" key="3">
    <source>
        <dbReference type="SAM" id="SignalP"/>
    </source>
</evidence>
<feature type="region of interest" description="Disordered" evidence="1">
    <location>
        <begin position="173"/>
        <end position="279"/>
    </location>
</feature>
<reference evidence="4 5" key="1">
    <citation type="journal article" date="2016" name="Mol. Biol. Evol.">
        <title>Comparative Genomics of Early-Diverging Mushroom-Forming Fungi Provides Insights into the Origins of Lignocellulose Decay Capabilities.</title>
        <authorList>
            <person name="Nagy L.G."/>
            <person name="Riley R."/>
            <person name="Tritt A."/>
            <person name="Adam C."/>
            <person name="Daum C."/>
            <person name="Floudas D."/>
            <person name="Sun H."/>
            <person name="Yadav J.S."/>
            <person name="Pangilinan J."/>
            <person name="Larsson K.H."/>
            <person name="Matsuura K."/>
            <person name="Barry K."/>
            <person name="Labutti K."/>
            <person name="Kuo R."/>
            <person name="Ohm R.A."/>
            <person name="Bhattacharya S.S."/>
            <person name="Shirouzu T."/>
            <person name="Yoshinaga Y."/>
            <person name="Martin F.M."/>
            <person name="Grigoriev I.V."/>
            <person name="Hibbett D.S."/>
        </authorList>
    </citation>
    <scope>NUCLEOTIDE SEQUENCE [LARGE SCALE GENOMIC DNA]</scope>
    <source>
        <strain evidence="4 5">HHB12029</strain>
    </source>
</reference>
<keyword evidence="5" id="KW-1185">Reference proteome</keyword>
<dbReference type="Proteomes" id="UP000077266">
    <property type="component" value="Unassembled WGS sequence"/>
</dbReference>
<feature type="region of interest" description="Disordered" evidence="1">
    <location>
        <begin position="316"/>
        <end position="338"/>
    </location>
</feature>
<feature type="signal peptide" evidence="3">
    <location>
        <begin position="1"/>
        <end position="22"/>
    </location>
</feature>
<feature type="compositionally biased region" description="Low complexity" evidence="1">
    <location>
        <begin position="378"/>
        <end position="396"/>
    </location>
</feature>
<feature type="transmembrane region" description="Helical" evidence="2">
    <location>
        <begin position="288"/>
        <end position="310"/>
    </location>
</feature>
<keyword evidence="2" id="KW-1133">Transmembrane helix</keyword>
<keyword evidence="2" id="KW-0812">Transmembrane</keyword>
<feature type="compositionally biased region" description="Pro residues" evidence="1">
    <location>
        <begin position="323"/>
        <end position="333"/>
    </location>
</feature>
<evidence type="ECO:0008006" key="6">
    <source>
        <dbReference type="Google" id="ProtNLM"/>
    </source>
</evidence>
<feature type="chain" id="PRO_5007858052" description="Mid2 domain-containing protein" evidence="3">
    <location>
        <begin position="23"/>
        <end position="449"/>
    </location>
</feature>
<feature type="compositionally biased region" description="Low complexity" evidence="1">
    <location>
        <begin position="199"/>
        <end position="220"/>
    </location>
</feature>
<dbReference type="AlphaFoldDB" id="A0A165G4D8"/>
<feature type="compositionally biased region" description="Low complexity" evidence="1">
    <location>
        <begin position="233"/>
        <end position="279"/>
    </location>
</feature>
<organism evidence="4 5">
    <name type="scientific">Exidia glandulosa HHB12029</name>
    <dbReference type="NCBI Taxonomy" id="1314781"/>
    <lineage>
        <taxon>Eukaryota</taxon>
        <taxon>Fungi</taxon>
        <taxon>Dikarya</taxon>
        <taxon>Basidiomycota</taxon>
        <taxon>Agaricomycotina</taxon>
        <taxon>Agaricomycetes</taxon>
        <taxon>Auriculariales</taxon>
        <taxon>Exidiaceae</taxon>
        <taxon>Exidia</taxon>
    </lineage>
</organism>
<proteinExistence type="predicted"/>
<evidence type="ECO:0000256" key="2">
    <source>
        <dbReference type="SAM" id="Phobius"/>
    </source>
</evidence>
<accession>A0A165G4D8</accession>
<dbReference type="STRING" id="1314781.A0A165G4D8"/>
<feature type="compositionally biased region" description="Basic and acidic residues" evidence="1">
    <location>
        <begin position="362"/>
        <end position="371"/>
    </location>
</feature>
<protein>
    <recommendedName>
        <fullName evidence="6">Mid2 domain-containing protein</fullName>
    </recommendedName>
</protein>
<dbReference type="CDD" id="cd12087">
    <property type="entry name" value="TM_EGFR-like"/>
    <property type="match status" value="1"/>
</dbReference>
<dbReference type="InParanoid" id="A0A165G4D8"/>
<name>A0A165G4D8_EXIGL</name>
<feature type="compositionally biased region" description="Pro residues" evidence="1">
    <location>
        <begin position="180"/>
        <end position="198"/>
    </location>
</feature>
<gene>
    <name evidence="4" type="ORF">EXIGLDRAFT_750883</name>
</gene>
<evidence type="ECO:0000313" key="4">
    <source>
        <dbReference type="EMBL" id="KZV89966.1"/>
    </source>
</evidence>